<dbReference type="RefSeq" id="XP_025378598.1">
    <property type="nucleotide sequence ID" value="XM_025523443.1"/>
</dbReference>
<accession>A0A316YPD1</accession>
<dbReference type="STRING" id="215250.A0A316YPD1"/>
<keyword evidence="2 6" id="KW-0489">Methyltransferase</keyword>
<keyword evidence="3 6" id="KW-0808">Transferase</keyword>
<feature type="region of interest" description="Disordered" evidence="5">
    <location>
        <begin position="19"/>
        <end position="53"/>
    </location>
</feature>
<proteinExistence type="predicted"/>
<evidence type="ECO:0000256" key="5">
    <source>
        <dbReference type="SAM" id="MobiDB-lite"/>
    </source>
</evidence>
<dbReference type="PANTHER" id="PTHR32183">
    <property type="match status" value="1"/>
</dbReference>
<keyword evidence="4" id="KW-0949">S-adenosyl-L-methionine</keyword>
<dbReference type="GO" id="GO:0032259">
    <property type="term" value="P:methylation"/>
    <property type="evidence" value="ECO:0007669"/>
    <property type="project" value="UniProtKB-KW"/>
</dbReference>
<dbReference type="InterPro" id="IPR029063">
    <property type="entry name" value="SAM-dependent_MTases_sf"/>
</dbReference>
<evidence type="ECO:0000313" key="6">
    <source>
        <dbReference type="EMBL" id="PWN91400.1"/>
    </source>
</evidence>
<organism evidence="6 7">
    <name type="scientific">Acaromyces ingoldii</name>
    <dbReference type="NCBI Taxonomy" id="215250"/>
    <lineage>
        <taxon>Eukaryota</taxon>
        <taxon>Fungi</taxon>
        <taxon>Dikarya</taxon>
        <taxon>Basidiomycota</taxon>
        <taxon>Ustilaginomycotina</taxon>
        <taxon>Exobasidiomycetes</taxon>
        <taxon>Exobasidiales</taxon>
        <taxon>Cryptobasidiaceae</taxon>
        <taxon>Acaromyces</taxon>
    </lineage>
</organism>
<evidence type="ECO:0000256" key="3">
    <source>
        <dbReference type="ARBA" id="ARBA00022679"/>
    </source>
</evidence>
<dbReference type="OrthoDB" id="276151at2759"/>
<dbReference type="GeneID" id="37045359"/>
<dbReference type="InParanoid" id="A0A316YPD1"/>
<evidence type="ECO:0000256" key="1">
    <source>
        <dbReference type="ARBA" id="ARBA00022553"/>
    </source>
</evidence>
<keyword evidence="1" id="KW-0597">Phosphoprotein</keyword>
<sequence>MTDEWQAKVQKLRQIVTEKGHQAGGGWDHAWQTSLTPWDRGQGPQPALTSSYERDARTKNLLPQSAGGNALVPGCGRGVDVEYLASRGFDKAVGVDLVQGAIDKAHNWLASLPRQPWHDRISFVALDYLSVGQDDESKLDLTAKSLFGSFDLVYDYTFFSALPPALRPKVAASHAKVTKRGGKLFTVVYRLKVDGDGYDGSGPPFKVTPQDYHDVLDAYFDLEFHGKPLEHAPGHEGIEEIMIWKRKEVE</sequence>
<dbReference type="SUPFAM" id="SSF53335">
    <property type="entry name" value="S-adenosyl-L-methionine-dependent methyltransferases"/>
    <property type="match status" value="1"/>
</dbReference>
<reference evidence="6 7" key="1">
    <citation type="journal article" date="2018" name="Mol. Biol. Evol.">
        <title>Broad Genomic Sampling Reveals a Smut Pathogenic Ancestry of the Fungal Clade Ustilaginomycotina.</title>
        <authorList>
            <person name="Kijpornyongpan T."/>
            <person name="Mondo S.J."/>
            <person name="Barry K."/>
            <person name="Sandor L."/>
            <person name="Lee J."/>
            <person name="Lipzen A."/>
            <person name="Pangilinan J."/>
            <person name="LaButti K."/>
            <person name="Hainaut M."/>
            <person name="Henrissat B."/>
            <person name="Grigoriev I.V."/>
            <person name="Spatafora J.W."/>
            <person name="Aime M.C."/>
        </authorList>
    </citation>
    <scope>NUCLEOTIDE SEQUENCE [LARGE SCALE GENOMIC DNA]</scope>
    <source>
        <strain evidence="6 7">MCA 4198</strain>
    </source>
</reference>
<dbReference type="PANTHER" id="PTHR32183:SF6">
    <property type="entry name" value="CYSTEINE SULFINATE DESULFINASE_CYSTEINE DESULFURASE AND RELATED ENZYMES"/>
    <property type="match status" value="1"/>
</dbReference>
<evidence type="ECO:0000313" key="7">
    <source>
        <dbReference type="Proteomes" id="UP000245768"/>
    </source>
</evidence>
<dbReference type="Proteomes" id="UP000245768">
    <property type="component" value="Unassembled WGS sequence"/>
</dbReference>
<dbReference type="InterPro" id="IPR008854">
    <property type="entry name" value="TPMT"/>
</dbReference>
<evidence type="ECO:0000256" key="2">
    <source>
        <dbReference type="ARBA" id="ARBA00022603"/>
    </source>
</evidence>
<dbReference type="Pfam" id="PF05724">
    <property type="entry name" value="TPMT"/>
    <property type="match status" value="1"/>
</dbReference>
<evidence type="ECO:0000256" key="4">
    <source>
        <dbReference type="ARBA" id="ARBA00022691"/>
    </source>
</evidence>
<keyword evidence="7" id="KW-1185">Reference proteome</keyword>
<dbReference type="Gene3D" id="3.40.50.150">
    <property type="entry name" value="Vaccinia Virus protein VP39"/>
    <property type="match status" value="1"/>
</dbReference>
<dbReference type="CDD" id="cd02440">
    <property type="entry name" value="AdoMet_MTases"/>
    <property type="match status" value="1"/>
</dbReference>
<dbReference type="AlphaFoldDB" id="A0A316YPD1"/>
<protein>
    <submittedName>
        <fullName evidence="6">S-adenosyl-L-methionine-dependent methyltransferase</fullName>
    </submittedName>
</protein>
<dbReference type="GO" id="GO:0008757">
    <property type="term" value="F:S-adenosylmethionine-dependent methyltransferase activity"/>
    <property type="evidence" value="ECO:0007669"/>
    <property type="project" value="InterPro"/>
</dbReference>
<gene>
    <name evidence="6" type="ORF">FA10DRAFT_278234</name>
</gene>
<name>A0A316YPD1_9BASI</name>
<dbReference type="PROSITE" id="PS51585">
    <property type="entry name" value="SAM_MT_TPMT"/>
    <property type="match status" value="1"/>
</dbReference>
<dbReference type="EMBL" id="KZ819635">
    <property type="protein sequence ID" value="PWN91400.1"/>
    <property type="molecule type" value="Genomic_DNA"/>
</dbReference>